<dbReference type="Proteomes" id="UP000189004">
    <property type="component" value="Unassembled WGS sequence"/>
</dbReference>
<name>A0A1V3C2H6_9ACTN</name>
<reference evidence="3" key="1">
    <citation type="submission" date="2016-08" db="EMBL/GenBank/DDBJ databases">
        <authorList>
            <person name="Tokovenko B."/>
            <person name="Kalinowski J."/>
        </authorList>
    </citation>
    <scope>NUCLEOTIDE SEQUENCE [LARGE SCALE GENOMIC DNA]</scope>
    <source>
        <strain evidence="3">UTMC102</strain>
    </source>
</reference>
<evidence type="ECO:0000256" key="1">
    <source>
        <dbReference type="SAM" id="Phobius"/>
    </source>
</evidence>
<dbReference type="EMBL" id="MCOK01000001">
    <property type="protein sequence ID" value="OOC54987.1"/>
    <property type="molecule type" value="Genomic_DNA"/>
</dbReference>
<evidence type="ECO:0000313" key="3">
    <source>
        <dbReference type="Proteomes" id="UP000189004"/>
    </source>
</evidence>
<organism evidence="2 3">
    <name type="scientific">Nocardiopsis sinuspersici</name>
    <dbReference type="NCBI Taxonomy" id="501010"/>
    <lineage>
        <taxon>Bacteria</taxon>
        <taxon>Bacillati</taxon>
        <taxon>Actinomycetota</taxon>
        <taxon>Actinomycetes</taxon>
        <taxon>Streptosporangiales</taxon>
        <taxon>Nocardiopsidaceae</taxon>
        <taxon>Nocardiopsis</taxon>
    </lineage>
</organism>
<evidence type="ECO:0008006" key="4">
    <source>
        <dbReference type="Google" id="ProtNLM"/>
    </source>
</evidence>
<keyword evidence="1" id="KW-1133">Transmembrane helix</keyword>
<evidence type="ECO:0000313" key="2">
    <source>
        <dbReference type="EMBL" id="OOC54987.1"/>
    </source>
</evidence>
<protein>
    <recommendedName>
        <fullName evidence="4">DUF2269 domain-containing protein</fullName>
    </recommendedName>
</protein>
<gene>
    <name evidence="2" type="ORF">NOSIN_15225</name>
</gene>
<keyword evidence="1" id="KW-0812">Transmembrane</keyword>
<comment type="caution">
    <text evidence="2">The sequence shown here is derived from an EMBL/GenBank/DDBJ whole genome shotgun (WGS) entry which is preliminary data.</text>
</comment>
<dbReference type="AlphaFoldDB" id="A0A1V3C2H6"/>
<dbReference type="STRING" id="501010.NOSIN_15225"/>
<feature type="transmembrane region" description="Helical" evidence="1">
    <location>
        <begin position="144"/>
        <end position="163"/>
    </location>
</feature>
<feature type="transmembrane region" description="Helical" evidence="1">
    <location>
        <begin position="21"/>
        <end position="44"/>
    </location>
</feature>
<feature type="transmembrane region" description="Helical" evidence="1">
    <location>
        <begin position="64"/>
        <end position="86"/>
    </location>
</feature>
<keyword evidence="1" id="KW-0472">Membrane</keyword>
<feature type="transmembrane region" description="Helical" evidence="1">
    <location>
        <begin position="98"/>
        <end position="124"/>
    </location>
</feature>
<accession>A0A1V3C2H6</accession>
<dbReference type="RefSeq" id="WP_077691409.1">
    <property type="nucleotide sequence ID" value="NZ_MCOK01000001.1"/>
</dbReference>
<sequence length="188" mass="20086">MSKPQRTVHRWRLGPRTRKAVLSVHIVAAGSWIGIDVVLGVLVFTALFTDDVRTAALAYQALELFAIGPLFTAGLVCLASGVLLGLGTKYGVLRYWWVVAKLVVNVVFVVLVPLSLSPTVTAAAEYGRNLVEGHPDAAMVTDLVFPPIVSPTGLLIAVLLAVFKPWGRIGGSRRSARTRSASTDRPSG</sequence>
<keyword evidence="3" id="KW-1185">Reference proteome</keyword>
<proteinExistence type="predicted"/>
<dbReference type="OrthoDB" id="8082651at2"/>